<keyword evidence="2" id="KW-0698">rRNA processing</keyword>
<dbReference type="InterPro" id="IPR019775">
    <property type="entry name" value="WD40_repeat_CS"/>
</dbReference>
<dbReference type="GO" id="GO:0000462">
    <property type="term" value="P:maturation of SSU-rRNA from tricistronic rRNA transcript (SSU-rRNA, 5.8S rRNA, LSU-rRNA)"/>
    <property type="evidence" value="ECO:0007669"/>
    <property type="project" value="TreeGrafter"/>
</dbReference>
<organism evidence="9 10">
    <name type="scientific">Parthenolecanium corni</name>
    <dbReference type="NCBI Taxonomy" id="536013"/>
    <lineage>
        <taxon>Eukaryota</taxon>
        <taxon>Metazoa</taxon>
        <taxon>Ecdysozoa</taxon>
        <taxon>Arthropoda</taxon>
        <taxon>Hexapoda</taxon>
        <taxon>Insecta</taxon>
        <taxon>Pterygota</taxon>
        <taxon>Neoptera</taxon>
        <taxon>Paraneoptera</taxon>
        <taxon>Hemiptera</taxon>
        <taxon>Sternorrhyncha</taxon>
        <taxon>Coccoidea</taxon>
        <taxon>Coccidae</taxon>
        <taxon>Parthenolecanium</taxon>
    </lineage>
</organism>
<dbReference type="SMART" id="SM00320">
    <property type="entry name" value="WD40"/>
    <property type="match status" value="3"/>
</dbReference>
<evidence type="ECO:0000313" key="10">
    <source>
        <dbReference type="Proteomes" id="UP001367676"/>
    </source>
</evidence>
<reference evidence="9 10" key="1">
    <citation type="submission" date="2024-03" db="EMBL/GenBank/DDBJ databases">
        <title>Adaptation during the transition from Ophiocordyceps entomopathogen to insect associate is accompanied by gene loss and intensified selection.</title>
        <authorList>
            <person name="Ward C.M."/>
            <person name="Onetto C.A."/>
            <person name="Borneman A.R."/>
        </authorList>
    </citation>
    <scope>NUCLEOTIDE SEQUENCE [LARGE SCALE GENOMIC DNA]</scope>
    <source>
        <strain evidence="9">AWRI1</strain>
        <tissue evidence="9">Single Adult Female</tissue>
    </source>
</reference>
<dbReference type="PROSITE" id="PS00678">
    <property type="entry name" value="WD_REPEATS_1"/>
    <property type="match status" value="1"/>
</dbReference>
<dbReference type="PROSITE" id="PS50082">
    <property type="entry name" value="WD_REPEATS_2"/>
    <property type="match status" value="1"/>
</dbReference>
<evidence type="ECO:0000256" key="4">
    <source>
        <dbReference type="ARBA" id="ARBA00022737"/>
    </source>
</evidence>
<dbReference type="InterPro" id="IPR036322">
    <property type="entry name" value="WD40_repeat_dom_sf"/>
</dbReference>
<keyword evidence="5" id="KW-0539">Nucleus</keyword>
<dbReference type="AlphaFoldDB" id="A0AAN9Y8X3"/>
<dbReference type="InterPro" id="IPR012952">
    <property type="entry name" value="BING4_C_dom"/>
</dbReference>
<evidence type="ECO:0000256" key="2">
    <source>
        <dbReference type="ARBA" id="ARBA00022552"/>
    </source>
</evidence>
<keyword evidence="10" id="KW-1185">Reference proteome</keyword>
<evidence type="ECO:0000256" key="1">
    <source>
        <dbReference type="ARBA" id="ARBA00004604"/>
    </source>
</evidence>
<dbReference type="EMBL" id="JBBCAQ010000003">
    <property type="protein sequence ID" value="KAK7604488.1"/>
    <property type="molecule type" value="Genomic_DNA"/>
</dbReference>
<comment type="caution">
    <text evidence="9">The sequence shown here is derived from an EMBL/GenBank/DDBJ whole genome shotgun (WGS) entry which is preliminary data.</text>
</comment>
<dbReference type="InterPro" id="IPR015943">
    <property type="entry name" value="WD40/YVTN_repeat-like_dom_sf"/>
</dbReference>
<dbReference type="GO" id="GO:0030686">
    <property type="term" value="C:90S preribosome"/>
    <property type="evidence" value="ECO:0007669"/>
    <property type="project" value="TreeGrafter"/>
</dbReference>
<accession>A0AAN9Y8X3</accession>
<comment type="subcellular location">
    <subcellularLocation>
        <location evidence="1">Nucleus</location>
        <location evidence="1">Nucleolus</location>
    </subcellularLocation>
</comment>
<dbReference type="Gene3D" id="2.130.10.10">
    <property type="entry name" value="YVTN repeat-like/Quinoprotein amine dehydrogenase"/>
    <property type="match status" value="1"/>
</dbReference>
<feature type="compositionally biased region" description="Basic and acidic residues" evidence="7">
    <location>
        <begin position="538"/>
        <end position="551"/>
    </location>
</feature>
<dbReference type="Proteomes" id="UP001367676">
    <property type="component" value="Unassembled WGS sequence"/>
</dbReference>
<dbReference type="InterPro" id="IPR040315">
    <property type="entry name" value="WDR46/Utp7"/>
</dbReference>
<protein>
    <recommendedName>
        <fullName evidence="8">BING4 C-terminal domain-containing protein</fullName>
    </recommendedName>
</protein>
<dbReference type="FunFam" id="2.130.10.10:FF:000378">
    <property type="entry name" value="U3 small nucleolar RNA-associated protein 7"/>
    <property type="match status" value="1"/>
</dbReference>
<dbReference type="Pfam" id="PF00400">
    <property type="entry name" value="WD40"/>
    <property type="match status" value="1"/>
</dbReference>
<evidence type="ECO:0000313" key="9">
    <source>
        <dbReference type="EMBL" id="KAK7604488.1"/>
    </source>
</evidence>
<feature type="repeat" description="WD" evidence="6">
    <location>
        <begin position="314"/>
        <end position="349"/>
    </location>
</feature>
<evidence type="ECO:0000256" key="3">
    <source>
        <dbReference type="ARBA" id="ARBA00022574"/>
    </source>
</evidence>
<feature type="region of interest" description="Disordered" evidence="7">
    <location>
        <begin position="15"/>
        <end position="42"/>
    </location>
</feature>
<dbReference type="PANTHER" id="PTHR14085:SF3">
    <property type="entry name" value="WD REPEAT-CONTAINING PROTEIN 46"/>
    <property type="match status" value="1"/>
</dbReference>
<dbReference type="Pfam" id="PF08149">
    <property type="entry name" value="BING4CT"/>
    <property type="match status" value="1"/>
</dbReference>
<evidence type="ECO:0000256" key="6">
    <source>
        <dbReference type="PROSITE-ProRule" id="PRU00221"/>
    </source>
</evidence>
<feature type="compositionally biased region" description="Basic residues" evidence="7">
    <location>
        <begin position="27"/>
        <end position="38"/>
    </location>
</feature>
<evidence type="ECO:0000256" key="5">
    <source>
        <dbReference type="ARBA" id="ARBA00023242"/>
    </source>
</evidence>
<gene>
    <name evidence="9" type="ORF">V9T40_005674</name>
</gene>
<evidence type="ECO:0000259" key="8">
    <source>
        <dbReference type="SMART" id="SM01033"/>
    </source>
</evidence>
<dbReference type="PANTHER" id="PTHR14085">
    <property type="entry name" value="WD-REPEAT PROTEIN BING4"/>
    <property type="match status" value="1"/>
</dbReference>
<proteinExistence type="predicted"/>
<sequence length="570" mass="65722">MSRYFDVTLDEPLENVSSEVPSSKKPLSARKKRSQNRRQIRDERRNVNKLVETVKKEPRKRPLDEKRVQFYSRGEGLQDTKHIKNAYYRSKFENKEKKFEWATHQSTRAELLLTEEQGFLVAERGERTSNIKQTELSNTIDITSATKHFNLDLQFGTYRANFTRNGRHLIIGGRKGHVASFDWVTKRLHCEMNVMEEVFDVQWLHVETMFAVAQKKWLYIYDNNGIEIHCLKKINKPLKLEFLPYHFLLTSSSEEGYLTWLDVSIGSIVSQFNAKLGRISIMTQNPYNAVLCTGHPKGIVAMWSPNSKEPVAKMLCHRSALSAVAVDPSGLYMATGCVDHTMNIWDIRNLDGPLKKYKLHSPVTDLAFSQKSFLGVGLGNVVEVYKNCCTTAVKYPYMRHRLHSHIGNIQFCPFEDVLGIGHDDGYTSVLIPGSGEPNIDAFESNPFQTKKQRQEGEVKALLEKIQPEFISLDPFEMIEVNVPSLKEKIEARNALQQLKPQKIDFTPRRKKRRMNEAAVKQIVRAENKKEFVRQIKNSLTKEENVDTKTETETSSSVLDRFKPKRPKQKR</sequence>
<dbReference type="GO" id="GO:0032040">
    <property type="term" value="C:small-subunit processome"/>
    <property type="evidence" value="ECO:0007669"/>
    <property type="project" value="TreeGrafter"/>
</dbReference>
<keyword evidence="4" id="KW-0677">Repeat</keyword>
<keyword evidence="3 6" id="KW-0853">WD repeat</keyword>
<dbReference type="InterPro" id="IPR001680">
    <property type="entry name" value="WD40_rpt"/>
</dbReference>
<evidence type="ECO:0000256" key="7">
    <source>
        <dbReference type="SAM" id="MobiDB-lite"/>
    </source>
</evidence>
<dbReference type="PROSITE" id="PS50294">
    <property type="entry name" value="WD_REPEATS_REGION"/>
    <property type="match status" value="1"/>
</dbReference>
<feature type="domain" description="BING4 C-terminal" evidence="8">
    <location>
        <begin position="396"/>
        <end position="474"/>
    </location>
</feature>
<dbReference type="SUPFAM" id="SSF50978">
    <property type="entry name" value="WD40 repeat-like"/>
    <property type="match status" value="1"/>
</dbReference>
<dbReference type="SMART" id="SM01033">
    <property type="entry name" value="BING4CT"/>
    <property type="match status" value="1"/>
</dbReference>
<feature type="region of interest" description="Disordered" evidence="7">
    <location>
        <begin position="538"/>
        <end position="570"/>
    </location>
</feature>
<name>A0AAN9Y8X3_9HEMI</name>